<dbReference type="GO" id="GO:0005730">
    <property type="term" value="C:nucleolus"/>
    <property type="evidence" value="ECO:0007669"/>
    <property type="project" value="TreeGrafter"/>
</dbReference>
<feature type="compositionally biased region" description="Acidic residues" evidence="2">
    <location>
        <begin position="78"/>
        <end position="114"/>
    </location>
</feature>
<organism evidence="5">
    <name type="scientific">Corethrella appendiculata</name>
    <dbReference type="NCBI Taxonomy" id="1370023"/>
    <lineage>
        <taxon>Eukaryota</taxon>
        <taxon>Metazoa</taxon>
        <taxon>Ecdysozoa</taxon>
        <taxon>Arthropoda</taxon>
        <taxon>Hexapoda</taxon>
        <taxon>Insecta</taxon>
        <taxon>Pterygota</taxon>
        <taxon>Neoptera</taxon>
        <taxon>Endopterygota</taxon>
        <taxon>Diptera</taxon>
        <taxon>Nematocera</taxon>
        <taxon>Culicoidea</taxon>
        <taxon>Chaoboridae</taxon>
        <taxon>Corethrella</taxon>
    </lineage>
</organism>
<dbReference type="EMBL" id="GANO01000151">
    <property type="protein sequence ID" value="JAB59720.1"/>
    <property type="molecule type" value="mRNA"/>
</dbReference>
<dbReference type="PANTHER" id="PTHR15565:SF0">
    <property type="entry name" value="PROTEIN AATF"/>
    <property type="match status" value="1"/>
</dbReference>
<feature type="compositionally biased region" description="Acidic residues" evidence="2">
    <location>
        <begin position="131"/>
        <end position="152"/>
    </location>
</feature>
<protein>
    <submittedName>
        <fullName evidence="5">Putative apoptosis antagonizing transcription factor</fullName>
    </submittedName>
</protein>
<name>U5EYP9_9DIPT</name>
<feature type="region of interest" description="Disordered" evidence="2">
    <location>
        <begin position="70"/>
        <end position="152"/>
    </location>
</feature>
<dbReference type="GO" id="GO:0006357">
    <property type="term" value="P:regulation of transcription by RNA polymerase II"/>
    <property type="evidence" value="ECO:0007669"/>
    <property type="project" value="TreeGrafter"/>
</dbReference>
<dbReference type="AlphaFoldDB" id="U5EYP9"/>
<reference evidence="5" key="1">
    <citation type="journal article" date="2014" name="Insect Biochem. Mol. Biol.">
        <title>An insight into the sialome of the frog biting fly, Corethrella appendiculata.</title>
        <authorList>
            <person name="Ribeiro J.M.C."/>
            <person name="Chagas A.C."/>
            <person name="Pham V.M."/>
            <person name="Lounibos L.P."/>
            <person name="Calvo E."/>
        </authorList>
    </citation>
    <scope>NUCLEOTIDE SEQUENCE</scope>
    <source>
        <tissue evidence="5">Salivary glands</tissue>
    </source>
</reference>
<evidence type="ECO:0000256" key="1">
    <source>
        <dbReference type="ARBA" id="ARBA00008966"/>
    </source>
</evidence>
<comment type="similarity">
    <text evidence="1">Belongs to the AATF family.</text>
</comment>
<feature type="compositionally biased region" description="Basic and acidic residues" evidence="2">
    <location>
        <begin position="1"/>
        <end position="24"/>
    </location>
</feature>
<accession>U5EYP9</accession>
<feature type="domain" description="AATF leucine zipper-containing" evidence="4">
    <location>
        <begin position="180"/>
        <end position="317"/>
    </location>
</feature>
<evidence type="ECO:0000256" key="2">
    <source>
        <dbReference type="SAM" id="MobiDB-lite"/>
    </source>
</evidence>
<feature type="compositionally biased region" description="Basic and acidic residues" evidence="2">
    <location>
        <begin position="276"/>
        <end position="286"/>
    </location>
</feature>
<dbReference type="PANTHER" id="PTHR15565">
    <property type="entry name" value="AATF PROTEIN APOPTOSIS ANTAGONIZING TRANSCRIPTION FACTOR"/>
    <property type="match status" value="1"/>
</dbReference>
<dbReference type="Pfam" id="PF08164">
    <property type="entry name" value="TRAUB"/>
    <property type="match status" value="1"/>
</dbReference>
<feature type="region of interest" description="Disordered" evidence="2">
    <location>
        <begin position="1"/>
        <end position="39"/>
    </location>
</feature>
<dbReference type="InterPro" id="IPR039223">
    <property type="entry name" value="AATF/Bfr2"/>
</dbReference>
<sequence>KSKAKSLSEKIHEQFKPVERKDIENVQEDESTTAKFTEFDEFDDNERSLSDIRKQNVKYLTDIDRKYQGKVATRSELFEDDDSENQLDFASDSDDDDNDEDDKSDNSDEEEEVSENFHTGLFVRKPQSSGSDDEQNSSENDENDSESDFDDEDFNMNLLQNESMTETTAKYLQEENIHEDVRKGNSIQNQLKLWEKLLEVRIKSQKCLITSNSLPFSNKFQSFYDYDNSFRTKSNETFGNAKKLLDNLLELQETLVGKFPETQKILNSNNRKRHQSHSDDESPNKKQIIEDFSNRIGENYNLYKVYQDQTIQKWHDRTKISGNFKNVSNIQNILTKIENSLLNKNELIHKTQIYRGGYTLFDQLTEKKCDSETKNGNSSQTDEDEQQQNDEIINAEIFDDSDFYHQMLRELIEFKTNTSEDNQSDIANKLIELQRVRNKMKKTVDTRASKGRKIRYTVHNKMINFMAPAIDNNWTDESKTELYNSLFGMADSK</sequence>
<dbReference type="InterPro" id="IPR025160">
    <property type="entry name" value="AATF"/>
</dbReference>
<feature type="region of interest" description="Disordered" evidence="2">
    <location>
        <begin position="265"/>
        <end position="286"/>
    </location>
</feature>
<dbReference type="InterPro" id="IPR012617">
    <property type="entry name" value="AATF_C"/>
</dbReference>
<dbReference type="Pfam" id="PF13339">
    <property type="entry name" value="AATF-Che1"/>
    <property type="match status" value="1"/>
</dbReference>
<proteinExistence type="evidence at transcript level"/>
<evidence type="ECO:0000313" key="5">
    <source>
        <dbReference type="EMBL" id="JAB59720.1"/>
    </source>
</evidence>
<evidence type="ECO:0000259" key="4">
    <source>
        <dbReference type="Pfam" id="PF13339"/>
    </source>
</evidence>
<feature type="non-terminal residue" evidence="5">
    <location>
        <position position="1"/>
    </location>
</feature>
<evidence type="ECO:0000259" key="3">
    <source>
        <dbReference type="Pfam" id="PF08164"/>
    </source>
</evidence>
<feature type="domain" description="Apoptosis-antagonizing transcription factor C-terminal" evidence="3">
    <location>
        <begin position="404"/>
        <end position="487"/>
    </location>
</feature>